<dbReference type="Proteomes" id="UP000284557">
    <property type="component" value="Unassembled WGS sequence"/>
</dbReference>
<accession>A0A0S1T0Q3</accession>
<evidence type="ECO:0000313" key="6">
    <source>
        <dbReference type="Proteomes" id="UP000284557"/>
    </source>
</evidence>
<dbReference type="InterPro" id="IPR016709">
    <property type="entry name" value="HadA-like"/>
</dbReference>
<protein>
    <recommendedName>
        <fullName evidence="1">UPF0336 protein D2E76_01885</fullName>
    </recommendedName>
</protein>
<reference evidence="4 6" key="2">
    <citation type="submission" date="2018-08" db="EMBL/GenBank/DDBJ databases">
        <title>Linezolid Resistance in Mycobacterium abscessus: MIC Distribution and Comprehensive Investigation of Resistance Mechanisms.</title>
        <authorList>
            <person name="Ye M."/>
            <person name="Xu L."/>
            <person name="Zou Y."/>
            <person name="Li B."/>
            <person name="Guo Q."/>
            <person name="Zhang Y."/>
            <person name="Zhan M."/>
            <person name="Xu B."/>
            <person name="Yu F."/>
            <person name="Zhang Z."/>
            <person name="Chu H."/>
        </authorList>
    </citation>
    <scope>NUCLEOTIDE SEQUENCE [LARGE SCALE GENOMIC DNA]</scope>
    <source>
        <strain evidence="4 6">G143</strain>
    </source>
</reference>
<dbReference type="Pfam" id="PF13452">
    <property type="entry name" value="FAS1_DH_region"/>
    <property type="match status" value="1"/>
</dbReference>
<feature type="domain" description="FAS1-like dehydratase" evidence="2">
    <location>
        <begin position="9"/>
        <end position="137"/>
    </location>
</feature>
<gene>
    <name evidence="4" type="ORF">D2E76_01885</name>
    <name evidence="3" type="ORF">ERS075527_01438</name>
</gene>
<dbReference type="AlphaFoldDB" id="A0A0S1T0Q3"/>
<name>A0A0S1T0Q3_9MYCO</name>
<dbReference type="SUPFAM" id="SSF54637">
    <property type="entry name" value="Thioesterase/thiol ester dehydrase-isomerase"/>
    <property type="match status" value="1"/>
</dbReference>
<dbReference type="RefSeq" id="WP_005077718.1">
    <property type="nucleotide sequence ID" value="NZ_CM125927.1"/>
</dbReference>
<evidence type="ECO:0000313" key="5">
    <source>
        <dbReference type="Proteomes" id="UP000038487"/>
    </source>
</evidence>
<sequence>MALSLDVVGMTHKYSQTYVVGREKIREFAKSIKCESPASHDVAAATALGHDGLVASLTFPAVMALLVQKEFFRTYDVGMETMQIVQTDQKFVYHRPLKEGDELSCDFEVESHKESFGVDIVTTRNVVRDQTGEVVLEAFTTLMGRDSDRMADIKLI</sequence>
<evidence type="ECO:0000256" key="1">
    <source>
        <dbReference type="HAMAP-Rule" id="MF_00799"/>
    </source>
</evidence>
<dbReference type="Proteomes" id="UP000038487">
    <property type="component" value="Unassembled WGS sequence"/>
</dbReference>
<reference evidence="3 5" key="1">
    <citation type="submission" date="2015-03" db="EMBL/GenBank/DDBJ databases">
        <authorList>
            <consortium name="Pathogen Informatics"/>
            <person name="Murphy D."/>
        </authorList>
    </citation>
    <scope>NUCLEOTIDE SEQUENCE [LARGE SCALE GENOMIC DNA]</scope>
    <source>
        <strain evidence="3 5">PAP036</strain>
    </source>
</reference>
<dbReference type="CDD" id="cd03441">
    <property type="entry name" value="R_hydratase_like"/>
    <property type="match status" value="1"/>
</dbReference>
<evidence type="ECO:0000313" key="3">
    <source>
        <dbReference type="EMBL" id="CPT16654.1"/>
    </source>
</evidence>
<evidence type="ECO:0000259" key="2">
    <source>
        <dbReference type="Pfam" id="PF13452"/>
    </source>
</evidence>
<dbReference type="EMBL" id="CSUW01000003">
    <property type="protein sequence ID" value="CPT16654.1"/>
    <property type="molecule type" value="Genomic_DNA"/>
</dbReference>
<dbReference type="Gene3D" id="3.10.129.10">
    <property type="entry name" value="Hotdog Thioesterase"/>
    <property type="match status" value="1"/>
</dbReference>
<comment type="caution">
    <text evidence="3">The sequence shown here is derived from an EMBL/GenBank/DDBJ whole genome shotgun (WGS) entry which is preliminary data.</text>
</comment>
<dbReference type="InterPro" id="IPR029069">
    <property type="entry name" value="HotDog_dom_sf"/>
</dbReference>
<organism evidence="3 5">
    <name type="scientific">Mycobacteroides abscessus</name>
    <dbReference type="NCBI Taxonomy" id="36809"/>
    <lineage>
        <taxon>Bacteria</taxon>
        <taxon>Bacillati</taxon>
        <taxon>Actinomycetota</taxon>
        <taxon>Actinomycetes</taxon>
        <taxon>Mycobacteriales</taxon>
        <taxon>Mycobacteriaceae</taxon>
        <taxon>Mycobacteroides</taxon>
    </lineage>
</organism>
<evidence type="ECO:0000313" key="4">
    <source>
        <dbReference type="EMBL" id="RIT43818.1"/>
    </source>
</evidence>
<dbReference type="EMBL" id="QXBN01000001">
    <property type="protein sequence ID" value="RIT43818.1"/>
    <property type="molecule type" value="Genomic_DNA"/>
</dbReference>
<dbReference type="InterPro" id="IPR039569">
    <property type="entry name" value="FAS1-like_DH_region"/>
</dbReference>
<dbReference type="PIRSF" id="PIRSF018072">
    <property type="entry name" value="UCP018072"/>
    <property type="match status" value="1"/>
</dbReference>
<comment type="similarity">
    <text evidence="1">Belongs to the UPF0336 family.</text>
</comment>
<dbReference type="GeneID" id="93380835"/>
<dbReference type="HAMAP" id="MF_00799">
    <property type="entry name" value="UPF0336"/>
    <property type="match status" value="1"/>
</dbReference>
<proteinExistence type="inferred from homology"/>